<dbReference type="EMBL" id="CP131060">
    <property type="protein sequence ID" value="WNY25547.1"/>
    <property type="molecule type" value="Genomic_DNA"/>
</dbReference>
<dbReference type="CDD" id="cd02440">
    <property type="entry name" value="AdoMet_MTases"/>
    <property type="match status" value="1"/>
</dbReference>
<dbReference type="Pfam" id="PF13649">
    <property type="entry name" value="Methyltransf_25"/>
    <property type="match status" value="1"/>
</dbReference>
<keyword evidence="2" id="KW-0808">Transferase</keyword>
<dbReference type="GeneID" id="89230206"/>
<proteinExistence type="predicted"/>
<evidence type="ECO:0000259" key="1">
    <source>
        <dbReference type="Pfam" id="PF13649"/>
    </source>
</evidence>
<dbReference type="RefSeq" id="WP_338101912.1">
    <property type="nucleotide sequence ID" value="NZ_CP131060.1"/>
</dbReference>
<evidence type="ECO:0000313" key="3">
    <source>
        <dbReference type="Proteomes" id="UP001303587"/>
    </source>
</evidence>
<name>A0AA96VFB0_9EURY</name>
<organism evidence="2 3">
    <name type="scientific">Methanolapillus millepedarum</name>
    <dbReference type="NCBI Taxonomy" id="3028296"/>
    <lineage>
        <taxon>Archaea</taxon>
        <taxon>Methanobacteriati</taxon>
        <taxon>Methanobacteriota</taxon>
        <taxon>Stenosarchaea group</taxon>
        <taxon>Methanomicrobia</taxon>
        <taxon>Methanosarcinales</taxon>
        <taxon>Methanosarcinaceae</taxon>
        <taxon>Methanolapillus</taxon>
    </lineage>
</organism>
<dbReference type="GO" id="GO:0043770">
    <property type="term" value="F:demethylmenaquinone methyltransferase activity"/>
    <property type="evidence" value="ECO:0007669"/>
    <property type="project" value="UniProtKB-EC"/>
</dbReference>
<dbReference type="AlphaFoldDB" id="A0AA96VFB0"/>
<evidence type="ECO:0000313" key="2">
    <source>
        <dbReference type="EMBL" id="WNY25547.1"/>
    </source>
</evidence>
<gene>
    <name evidence="2" type="primary">coq5</name>
    <name evidence="2" type="ORF">MsAc7_10990</name>
</gene>
<dbReference type="Gene3D" id="3.40.50.150">
    <property type="entry name" value="Vaccinia Virus protein VP39"/>
    <property type="match status" value="1"/>
</dbReference>
<protein>
    <submittedName>
        <fullName evidence="2">2-methoxy-6-polyprenyl-1,4-benzoquinol methylase, mitochondrial</fullName>
        <ecNumber evidence="2">2.1.1.163</ecNumber>
    </submittedName>
</protein>
<dbReference type="PANTHER" id="PTHR43591">
    <property type="entry name" value="METHYLTRANSFERASE"/>
    <property type="match status" value="1"/>
</dbReference>
<dbReference type="SUPFAM" id="SSF53335">
    <property type="entry name" value="S-adenosyl-L-methionine-dependent methyltransferases"/>
    <property type="match status" value="1"/>
</dbReference>
<feature type="domain" description="Methyltransferase" evidence="1">
    <location>
        <begin position="63"/>
        <end position="164"/>
    </location>
</feature>
<keyword evidence="2" id="KW-0489">Methyltransferase</keyword>
<accession>A0AA96VFB0</accession>
<keyword evidence="3" id="KW-1185">Reference proteome</keyword>
<dbReference type="InterPro" id="IPR029063">
    <property type="entry name" value="SAM-dependent_MTases_sf"/>
</dbReference>
<dbReference type="EC" id="2.1.1.163" evidence="2"/>
<reference evidence="2 3" key="1">
    <citation type="submission" date="2023-07" db="EMBL/GenBank/DDBJ databases">
        <title>Closed genoem sequence of Methanosarcinaceae archaeon Ac7.</title>
        <authorList>
            <person name="Poehlein A."/>
            <person name="Protasov E."/>
            <person name="Platt K."/>
            <person name="Reeh H."/>
            <person name="Daniel R."/>
            <person name="Brune A."/>
        </authorList>
    </citation>
    <scope>NUCLEOTIDE SEQUENCE [LARGE SCALE GENOMIC DNA]</scope>
    <source>
        <strain evidence="2 3">Ac7</strain>
    </source>
</reference>
<dbReference type="Proteomes" id="UP001303587">
    <property type="component" value="Chromosome"/>
</dbReference>
<dbReference type="GO" id="GO:0032259">
    <property type="term" value="P:methylation"/>
    <property type="evidence" value="ECO:0007669"/>
    <property type="project" value="UniProtKB-KW"/>
</dbReference>
<sequence length="248" mass="27799">MTAPENKITGTAKFPPAGGYDRNVRLTVPNYDLLHTQTLRLVKAYFEIQSGSGGKNKKPIRWLDTGGGTGTFAEKIATECPKSEIILADPSAEMLKIARQKFAENINPQAMNAKIQFETVGTQNLTFPDNDFDVMTAVLSHHYLSENERVAATENCFRMLSPGGIYITFEHTAPLTNPGKIVAQQMVADFQKDFGKNKTDVENYKKRYGTEYFPITVAQHMDILKNAGFKTVELFWYSYLDAGFYAIK</sequence>
<dbReference type="PANTHER" id="PTHR43591:SF24">
    <property type="entry name" value="2-METHOXY-6-POLYPRENYL-1,4-BENZOQUINOL METHYLASE, MITOCHONDRIAL"/>
    <property type="match status" value="1"/>
</dbReference>
<dbReference type="InterPro" id="IPR041698">
    <property type="entry name" value="Methyltransf_25"/>
</dbReference>